<dbReference type="AlphaFoldDB" id="A0A2M9Y7S7"/>
<comment type="caution">
    <text evidence="4">The sequence shown here is derived from an EMBL/GenBank/DDBJ whole genome shotgun (WGS) entry which is preliminary data.</text>
</comment>
<name>A0A2M9Y7S7_9LEPT</name>
<dbReference type="GO" id="GO:0003677">
    <property type="term" value="F:DNA binding"/>
    <property type="evidence" value="ECO:0007669"/>
    <property type="project" value="InterPro"/>
</dbReference>
<dbReference type="InterPro" id="IPR002104">
    <property type="entry name" value="Integrase_catalytic"/>
</dbReference>
<evidence type="ECO:0000313" key="5">
    <source>
        <dbReference type="Proteomes" id="UP000231926"/>
    </source>
</evidence>
<dbReference type="Gene3D" id="1.10.443.10">
    <property type="entry name" value="Intergrase catalytic core"/>
    <property type="match status" value="1"/>
</dbReference>
<dbReference type="InterPro" id="IPR013762">
    <property type="entry name" value="Integrase-like_cat_sf"/>
</dbReference>
<proteinExistence type="predicted"/>
<sequence length="219" mass="24462">MSVAVNFKKIVSIESARKRKKGGSGGPPSPPMFGKGLTNESMRELTRRFSKPKTEEDYRNRAIFSILSKTGLRAKELVSLRFSNLVKAPTGETLITFTRKGGKLGFSVLPEESLQAVREYHGILNIKSDIFFLSRPKRNQSTRTPLTTRSLQRIIGAWDVTTCQGRKVHPHALRHTVGQRMLDKAGSIAAQKVLGHSSPVTTAKFYTKPFLDGSEYLDW</sequence>
<evidence type="ECO:0000256" key="2">
    <source>
        <dbReference type="SAM" id="MobiDB-lite"/>
    </source>
</evidence>
<dbReference type="CDD" id="cd00397">
    <property type="entry name" value="DNA_BRE_C"/>
    <property type="match status" value="1"/>
</dbReference>
<dbReference type="OrthoDB" id="328577at2"/>
<evidence type="ECO:0000256" key="1">
    <source>
        <dbReference type="ARBA" id="ARBA00023172"/>
    </source>
</evidence>
<evidence type="ECO:0000259" key="3">
    <source>
        <dbReference type="PROSITE" id="PS51898"/>
    </source>
</evidence>
<reference evidence="4 5" key="1">
    <citation type="submission" date="2017-07" db="EMBL/GenBank/DDBJ databases">
        <title>Leptospira spp. isolated from tropical soils.</title>
        <authorList>
            <person name="Thibeaux R."/>
            <person name="Iraola G."/>
            <person name="Ferres I."/>
            <person name="Bierque E."/>
            <person name="Girault D."/>
            <person name="Soupe-Gilbert M.-E."/>
            <person name="Picardeau M."/>
            <person name="Goarant C."/>
        </authorList>
    </citation>
    <scope>NUCLEOTIDE SEQUENCE [LARGE SCALE GENOMIC DNA]</scope>
    <source>
        <strain evidence="4 5">FH4-C-A2</strain>
    </source>
</reference>
<dbReference type="GO" id="GO:0006310">
    <property type="term" value="P:DNA recombination"/>
    <property type="evidence" value="ECO:0007669"/>
    <property type="project" value="UniProtKB-KW"/>
</dbReference>
<dbReference type="EMBL" id="NPDR01000016">
    <property type="protein sequence ID" value="PJZ47552.1"/>
    <property type="molecule type" value="Genomic_DNA"/>
</dbReference>
<gene>
    <name evidence="4" type="ORF">CH362_18600</name>
</gene>
<dbReference type="InterPro" id="IPR011010">
    <property type="entry name" value="DNA_brk_join_enz"/>
</dbReference>
<evidence type="ECO:0000313" key="4">
    <source>
        <dbReference type="EMBL" id="PJZ47552.1"/>
    </source>
</evidence>
<dbReference type="RefSeq" id="WP_100711821.1">
    <property type="nucleotide sequence ID" value="NZ_NPDR01000016.1"/>
</dbReference>
<dbReference type="PANTHER" id="PTHR30349">
    <property type="entry name" value="PHAGE INTEGRASE-RELATED"/>
    <property type="match status" value="1"/>
</dbReference>
<dbReference type="SUPFAM" id="SSF56349">
    <property type="entry name" value="DNA breaking-rejoining enzymes"/>
    <property type="match status" value="1"/>
</dbReference>
<keyword evidence="5" id="KW-1185">Reference proteome</keyword>
<keyword evidence="1" id="KW-0233">DNA recombination</keyword>
<organism evidence="4 5">
    <name type="scientific">Leptospira saintgironsiae</name>
    <dbReference type="NCBI Taxonomy" id="2023183"/>
    <lineage>
        <taxon>Bacteria</taxon>
        <taxon>Pseudomonadati</taxon>
        <taxon>Spirochaetota</taxon>
        <taxon>Spirochaetia</taxon>
        <taxon>Leptospirales</taxon>
        <taxon>Leptospiraceae</taxon>
        <taxon>Leptospira</taxon>
    </lineage>
</organism>
<accession>A0A2M9Y7S7</accession>
<dbReference type="Pfam" id="PF00589">
    <property type="entry name" value="Phage_integrase"/>
    <property type="match status" value="1"/>
</dbReference>
<dbReference type="PROSITE" id="PS51898">
    <property type="entry name" value="TYR_RECOMBINASE"/>
    <property type="match status" value="1"/>
</dbReference>
<dbReference type="Proteomes" id="UP000231926">
    <property type="component" value="Unassembled WGS sequence"/>
</dbReference>
<feature type="region of interest" description="Disordered" evidence="2">
    <location>
        <begin position="16"/>
        <end position="40"/>
    </location>
</feature>
<feature type="domain" description="Tyr recombinase" evidence="3">
    <location>
        <begin position="32"/>
        <end position="219"/>
    </location>
</feature>
<protein>
    <submittedName>
        <fullName evidence="4">Recombinase XerC</fullName>
    </submittedName>
</protein>
<dbReference type="InterPro" id="IPR050090">
    <property type="entry name" value="Tyrosine_recombinase_XerCD"/>
</dbReference>
<dbReference type="PANTHER" id="PTHR30349:SF90">
    <property type="entry name" value="TYROSINE RECOMBINASE XERD"/>
    <property type="match status" value="1"/>
</dbReference>
<dbReference type="GO" id="GO:0015074">
    <property type="term" value="P:DNA integration"/>
    <property type="evidence" value="ECO:0007669"/>
    <property type="project" value="InterPro"/>
</dbReference>